<evidence type="ECO:0000313" key="2">
    <source>
        <dbReference type="EMBL" id="RKN08577.1"/>
    </source>
</evidence>
<evidence type="ECO:0000256" key="1">
    <source>
        <dbReference type="SAM" id="MobiDB-lite"/>
    </source>
</evidence>
<comment type="caution">
    <text evidence="2">The sequence shown here is derived from an EMBL/GenBank/DDBJ whole genome shotgun (WGS) entry which is preliminary data.</text>
</comment>
<proteinExistence type="predicted"/>
<protein>
    <recommendedName>
        <fullName evidence="6">DUF4352 domain-containing protein</fullName>
    </recommendedName>
</protein>
<organism evidence="2 5">
    <name type="scientific">Streptomyces radicis</name>
    <dbReference type="NCBI Taxonomy" id="1750517"/>
    <lineage>
        <taxon>Bacteria</taxon>
        <taxon>Bacillati</taxon>
        <taxon>Actinomycetota</taxon>
        <taxon>Actinomycetes</taxon>
        <taxon>Kitasatosporales</taxon>
        <taxon>Streptomycetaceae</taxon>
        <taxon>Streptomyces</taxon>
    </lineage>
</organism>
<accession>A0A3A9WQU9</accession>
<sequence length="188" mass="19526">MGVACLAIGFGAGTTRADADAPAASAPEPSPQASPSPSASASPSPSPEAGRDSDLTAGEAFTWDNGLIIAVEGAQEVMELDEWDFTPEGHIPFRVTLTITNDGDEPVDLDEVGVLVSGATNGGEAASAYFEDGHEEIAGRLAPGVTETKNADWSLSPDHGRDIVVQVAHWNESVDFLAPDPEWLITIT</sequence>
<name>A0A3A9WQU9_9ACTN</name>
<evidence type="ECO:0000313" key="3">
    <source>
        <dbReference type="EMBL" id="RKN21735.1"/>
    </source>
</evidence>
<dbReference type="EMBL" id="RBDY01000010">
    <property type="protein sequence ID" value="RKN21735.1"/>
    <property type="molecule type" value="Genomic_DNA"/>
</dbReference>
<evidence type="ECO:0000313" key="5">
    <source>
        <dbReference type="Proteomes" id="UP000275024"/>
    </source>
</evidence>
<evidence type="ECO:0008006" key="6">
    <source>
        <dbReference type="Google" id="ProtNLM"/>
    </source>
</evidence>
<dbReference type="Proteomes" id="UP000275024">
    <property type="component" value="Unassembled WGS sequence"/>
</dbReference>
<feature type="region of interest" description="Disordered" evidence="1">
    <location>
        <begin position="16"/>
        <end position="54"/>
    </location>
</feature>
<keyword evidence="4" id="KW-1185">Reference proteome</keyword>
<dbReference type="EMBL" id="RBDX01000010">
    <property type="protein sequence ID" value="RKN08577.1"/>
    <property type="molecule type" value="Genomic_DNA"/>
</dbReference>
<dbReference type="AlphaFoldDB" id="A0A3A9WQU9"/>
<reference evidence="4 5" key="1">
    <citation type="submission" date="2018-09" db="EMBL/GenBank/DDBJ databases">
        <title>Streptomyces sp. nov. DS1-2, an endophytic actinomycete isolated from roots of Dendrobium scabrilingue.</title>
        <authorList>
            <person name="Kuncharoen N."/>
            <person name="Kudo T."/>
            <person name="Ohkuma M."/>
            <person name="Yuki M."/>
            <person name="Tanasupawat S."/>
        </authorList>
    </citation>
    <scope>NUCLEOTIDE SEQUENCE [LARGE SCALE GENOMIC DNA]</scope>
    <source>
        <strain evidence="2 5">AZ1-7</strain>
        <strain evidence="3 4">DS1-2</strain>
    </source>
</reference>
<dbReference type="Proteomes" id="UP000268652">
    <property type="component" value="Unassembled WGS sequence"/>
</dbReference>
<gene>
    <name evidence="3" type="ORF">D7318_15305</name>
    <name evidence="2" type="ORF">D7319_14350</name>
</gene>
<evidence type="ECO:0000313" key="4">
    <source>
        <dbReference type="Proteomes" id="UP000268652"/>
    </source>
</evidence>